<accession>A0A917NVH0</accession>
<dbReference type="InterPro" id="IPR043133">
    <property type="entry name" value="GTP-CH-I_C/QueF"/>
</dbReference>
<comment type="similarity">
    <text evidence="3">Belongs to the DHNA family.</text>
</comment>
<evidence type="ECO:0000256" key="5">
    <source>
        <dbReference type="ARBA" id="ARBA00022909"/>
    </source>
</evidence>
<dbReference type="NCBIfam" id="TIGR00526">
    <property type="entry name" value="folB_dom"/>
    <property type="match status" value="1"/>
</dbReference>
<gene>
    <name evidence="9" type="ORF">GCM10011320_44860</name>
</gene>
<keyword evidence="5" id="KW-0289">Folate biosynthesis</keyword>
<dbReference type="GO" id="GO:0046656">
    <property type="term" value="P:folic acid biosynthetic process"/>
    <property type="evidence" value="ECO:0007669"/>
    <property type="project" value="UniProtKB-KW"/>
</dbReference>
<sequence>MTIEPDAAAGVRHVFVRGLTLQARLGVYAHEKIQSQRVVIGVDLAVRDPHAPSAEGPDELSRVVDYGVVAETVRRIACAGHVRLAETLAERIALAMLADVRVLRVRVSIEKPDVLPDVTSVGVVVERTRF</sequence>
<dbReference type="GO" id="GO:0005737">
    <property type="term" value="C:cytoplasm"/>
    <property type="evidence" value="ECO:0007669"/>
    <property type="project" value="TreeGrafter"/>
</dbReference>
<organism evidence="9 10">
    <name type="scientific">Neoroseomonas lacus</name>
    <dbReference type="NCBI Taxonomy" id="287609"/>
    <lineage>
        <taxon>Bacteria</taxon>
        <taxon>Pseudomonadati</taxon>
        <taxon>Pseudomonadota</taxon>
        <taxon>Alphaproteobacteria</taxon>
        <taxon>Acetobacterales</taxon>
        <taxon>Acetobacteraceae</taxon>
        <taxon>Neoroseomonas</taxon>
    </lineage>
</organism>
<evidence type="ECO:0000256" key="7">
    <source>
        <dbReference type="ARBA" id="ARBA00032903"/>
    </source>
</evidence>
<reference evidence="9" key="2">
    <citation type="submission" date="2020-09" db="EMBL/GenBank/DDBJ databases">
        <authorList>
            <person name="Sun Q."/>
            <person name="Zhou Y."/>
        </authorList>
    </citation>
    <scope>NUCLEOTIDE SEQUENCE</scope>
    <source>
        <strain evidence="9">CGMCC 1.3617</strain>
    </source>
</reference>
<evidence type="ECO:0000256" key="4">
    <source>
        <dbReference type="ARBA" id="ARBA00013043"/>
    </source>
</evidence>
<dbReference type="PANTHER" id="PTHR42844:SF1">
    <property type="entry name" value="DIHYDRONEOPTERIN ALDOLASE 1-RELATED"/>
    <property type="match status" value="1"/>
</dbReference>
<evidence type="ECO:0000256" key="2">
    <source>
        <dbReference type="ARBA" id="ARBA00005013"/>
    </source>
</evidence>
<evidence type="ECO:0000256" key="3">
    <source>
        <dbReference type="ARBA" id="ARBA00005708"/>
    </source>
</evidence>
<evidence type="ECO:0000256" key="1">
    <source>
        <dbReference type="ARBA" id="ARBA00001353"/>
    </source>
</evidence>
<reference evidence="9" key="1">
    <citation type="journal article" date="2014" name="Int. J. Syst. Evol. Microbiol.">
        <title>Complete genome sequence of Corynebacterium casei LMG S-19264T (=DSM 44701T), isolated from a smear-ripened cheese.</title>
        <authorList>
            <consortium name="US DOE Joint Genome Institute (JGI-PGF)"/>
            <person name="Walter F."/>
            <person name="Albersmeier A."/>
            <person name="Kalinowski J."/>
            <person name="Ruckert C."/>
        </authorList>
    </citation>
    <scope>NUCLEOTIDE SEQUENCE</scope>
    <source>
        <strain evidence="9">CGMCC 1.3617</strain>
    </source>
</reference>
<evidence type="ECO:0000313" key="10">
    <source>
        <dbReference type="Proteomes" id="UP000661507"/>
    </source>
</evidence>
<dbReference type="SUPFAM" id="SSF55620">
    <property type="entry name" value="Tetrahydrobiopterin biosynthesis enzymes-like"/>
    <property type="match status" value="1"/>
</dbReference>
<dbReference type="EMBL" id="BMKW01000012">
    <property type="protein sequence ID" value="GGJ32346.1"/>
    <property type="molecule type" value="Genomic_DNA"/>
</dbReference>
<dbReference type="AlphaFoldDB" id="A0A917NVH0"/>
<dbReference type="PANTHER" id="PTHR42844">
    <property type="entry name" value="DIHYDRONEOPTERIN ALDOLASE 1-RELATED"/>
    <property type="match status" value="1"/>
</dbReference>
<feature type="domain" description="Dihydroneopterin aldolase/epimerase" evidence="8">
    <location>
        <begin position="14"/>
        <end position="127"/>
    </location>
</feature>
<dbReference type="Gene3D" id="3.30.1130.10">
    <property type="match status" value="1"/>
</dbReference>
<comment type="pathway">
    <text evidence="2">Cofactor biosynthesis; tetrahydrofolate biosynthesis; 2-amino-4-hydroxy-6-hydroxymethyl-7,8-dihydropteridine diphosphate from 7,8-dihydroneopterin triphosphate: step 3/4.</text>
</comment>
<dbReference type="InterPro" id="IPR006157">
    <property type="entry name" value="FolB_dom"/>
</dbReference>
<dbReference type="EC" id="4.1.2.25" evidence="4"/>
<dbReference type="GO" id="GO:0004150">
    <property type="term" value="F:dihydroneopterin aldolase activity"/>
    <property type="evidence" value="ECO:0007669"/>
    <property type="project" value="UniProtKB-EC"/>
</dbReference>
<dbReference type="InterPro" id="IPR006156">
    <property type="entry name" value="Dihydroneopterin_aldolase"/>
</dbReference>
<proteinExistence type="inferred from homology"/>
<evidence type="ECO:0000313" key="9">
    <source>
        <dbReference type="EMBL" id="GGJ32346.1"/>
    </source>
</evidence>
<evidence type="ECO:0000259" key="8">
    <source>
        <dbReference type="SMART" id="SM00905"/>
    </source>
</evidence>
<evidence type="ECO:0000256" key="6">
    <source>
        <dbReference type="ARBA" id="ARBA00023239"/>
    </source>
</evidence>
<dbReference type="Pfam" id="PF02152">
    <property type="entry name" value="FolB"/>
    <property type="match status" value="1"/>
</dbReference>
<comment type="catalytic activity">
    <reaction evidence="1">
        <text>7,8-dihydroneopterin = 6-hydroxymethyl-7,8-dihydropterin + glycolaldehyde</text>
        <dbReference type="Rhea" id="RHEA:10540"/>
        <dbReference type="ChEBI" id="CHEBI:17001"/>
        <dbReference type="ChEBI" id="CHEBI:17071"/>
        <dbReference type="ChEBI" id="CHEBI:44841"/>
        <dbReference type="EC" id="4.1.2.25"/>
    </reaction>
</comment>
<dbReference type="RefSeq" id="WP_188970982.1">
    <property type="nucleotide sequence ID" value="NZ_BMKW01000012.1"/>
</dbReference>
<keyword evidence="10" id="KW-1185">Reference proteome</keyword>
<protein>
    <recommendedName>
        <fullName evidence="4">dihydroneopterin aldolase</fullName>
        <ecNumber evidence="4">4.1.2.25</ecNumber>
    </recommendedName>
    <alternativeName>
        <fullName evidence="7">7,8-dihydroneopterin aldolase</fullName>
    </alternativeName>
</protein>
<keyword evidence="6" id="KW-0456">Lyase</keyword>
<comment type="caution">
    <text evidence="9">The sequence shown here is derived from an EMBL/GenBank/DDBJ whole genome shotgun (WGS) entry which is preliminary data.</text>
</comment>
<dbReference type="Proteomes" id="UP000661507">
    <property type="component" value="Unassembled WGS sequence"/>
</dbReference>
<dbReference type="SMART" id="SM00905">
    <property type="entry name" value="FolB"/>
    <property type="match status" value="1"/>
</dbReference>
<name>A0A917NVH0_9PROT</name>